<gene>
    <name evidence="2" type="primary">Fcrl2_5</name>
    <name evidence="2" type="ORF">MOLATE_R17867</name>
</gene>
<reference evidence="2 3" key="1">
    <citation type="submission" date="2019-09" db="EMBL/GenBank/DDBJ databases">
        <title>Bird 10,000 Genomes (B10K) Project - Family phase.</title>
        <authorList>
            <person name="Zhang G."/>
        </authorList>
    </citation>
    <scope>NUCLEOTIDE SEQUENCE [LARGE SCALE GENOMIC DNA]</scope>
    <source>
        <strain evidence="2">OUT-0049</strain>
        <tissue evidence="2">Muscle</tissue>
    </source>
</reference>
<dbReference type="SUPFAM" id="SSF48726">
    <property type="entry name" value="Immunoglobulin"/>
    <property type="match status" value="1"/>
</dbReference>
<dbReference type="SMART" id="SM00409">
    <property type="entry name" value="IG"/>
    <property type="match status" value="1"/>
</dbReference>
<dbReference type="InterPro" id="IPR003599">
    <property type="entry name" value="Ig_sub"/>
</dbReference>
<dbReference type="PROSITE" id="PS50835">
    <property type="entry name" value="IG_LIKE"/>
    <property type="match status" value="1"/>
</dbReference>
<dbReference type="InterPro" id="IPR013783">
    <property type="entry name" value="Ig-like_fold"/>
</dbReference>
<evidence type="ECO:0000259" key="1">
    <source>
        <dbReference type="PROSITE" id="PS50835"/>
    </source>
</evidence>
<feature type="non-terminal residue" evidence="2">
    <location>
        <position position="123"/>
    </location>
</feature>
<feature type="domain" description="Ig-like" evidence="1">
    <location>
        <begin position="36"/>
        <end position="121"/>
    </location>
</feature>
<comment type="caution">
    <text evidence="2">The sequence shown here is derived from an EMBL/GenBank/DDBJ whole genome shotgun (WGS) entry which is preliminary data.</text>
</comment>
<sequence>LHLHHSGRYHCRGWVGAVFPLWKESERVMVKVHRVPLSGVSLSAQPPGGQVALRDSLVLSCTVAAGTGPLSFSWHREGSGALLGTSPCLELRHVGDNDSGQYWCRVSDGDSVAESDPLNVTIL</sequence>
<keyword evidence="3" id="KW-1185">Reference proteome</keyword>
<dbReference type="EMBL" id="VZUF01143789">
    <property type="protein sequence ID" value="NXV70190.1"/>
    <property type="molecule type" value="Genomic_DNA"/>
</dbReference>
<organism evidence="2 3">
    <name type="scientific">Molothrus ater</name>
    <name type="common">Brown-headed cowbird</name>
    <dbReference type="NCBI Taxonomy" id="84834"/>
    <lineage>
        <taxon>Eukaryota</taxon>
        <taxon>Metazoa</taxon>
        <taxon>Chordata</taxon>
        <taxon>Craniata</taxon>
        <taxon>Vertebrata</taxon>
        <taxon>Euteleostomi</taxon>
        <taxon>Archelosauria</taxon>
        <taxon>Archosauria</taxon>
        <taxon>Dinosauria</taxon>
        <taxon>Saurischia</taxon>
        <taxon>Theropoda</taxon>
        <taxon>Coelurosauria</taxon>
        <taxon>Aves</taxon>
        <taxon>Neognathae</taxon>
        <taxon>Neoaves</taxon>
        <taxon>Telluraves</taxon>
        <taxon>Australaves</taxon>
        <taxon>Passeriformes</taxon>
        <taxon>Passeroidea</taxon>
        <taxon>Icteridae</taxon>
        <taxon>Molothrus</taxon>
    </lineage>
</organism>
<name>A0A7L3W111_MOLAT</name>
<accession>A0A7L3W111</accession>
<dbReference type="Gene3D" id="2.60.40.10">
    <property type="entry name" value="Immunoglobulins"/>
    <property type="match status" value="1"/>
</dbReference>
<dbReference type="CDD" id="cd00096">
    <property type="entry name" value="Ig"/>
    <property type="match status" value="1"/>
</dbReference>
<evidence type="ECO:0000313" key="2">
    <source>
        <dbReference type="EMBL" id="NXV70190.1"/>
    </source>
</evidence>
<dbReference type="Pfam" id="PF13927">
    <property type="entry name" value="Ig_3"/>
    <property type="match status" value="1"/>
</dbReference>
<dbReference type="AlphaFoldDB" id="A0A7L3W111"/>
<dbReference type="InterPro" id="IPR036179">
    <property type="entry name" value="Ig-like_dom_sf"/>
</dbReference>
<dbReference type="Proteomes" id="UP000553862">
    <property type="component" value="Unassembled WGS sequence"/>
</dbReference>
<protein>
    <submittedName>
        <fullName evidence="2">FCRL2 protein</fullName>
    </submittedName>
</protein>
<proteinExistence type="predicted"/>
<dbReference type="InterPro" id="IPR007110">
    <property type="entry name" value="Ig-like_dom"/>
</dbReference>
<feature type="non-terminal residue" evidence="2">
    <location>
        <position position="1"/>
    </location>
</feature>
<evidence type="ECO:0000313" key="3">
    <source>
        <dbReference type="Proteomes" id="UP000553862"/>
    </source>
</evidence>